<reference evidence="1" key="1">
    <citation type="submission" date="2018-10" db="EMBL/GenBank/DDBJ databases">
        <title>Hidden diversity of soil giant viruses.</title>
        <authorList>
            <person name="Schulz F."/>
            <person name="Alteio L."/>
            <person name="Goudeau D."/>
            <person name="Ryan E.M."/>
            <person name="Malmstrom R.R."/>
            <person name="Blanchard J."/>
            <person name="Woyke T."/>
        </authorList>
    </citation>
    <scope>NUCLEOTIDE SEQUENCE</scope>
    <source>
        <strain evidence="1">HOV1</strain>
    </source>
</reference>
<name>A0A3G5A952_9VIRU</name>
<proteinExistence type="predicted"/>
<sequence>MDISTVFNILLILLSVNGDSLTNYLDTSSQRDFNMSMSVVGVDGNITTRTYMNMTDNFNNHINMNNVIDTNHHLFSHINRLHTKLTFHYSAKTNNITMMNISSNVTESDNFTWSINIHYGDEIYISINSNNDTKMIEHIRTKLSNMYPTHIDKKLVINLWNYNDTTKISQYRIIKHPSLISTNNNDNDNEYNLSPTCGQTIVKRSVGGGVLIESLDFMPFYEIPLGYVDNSYIDYLDGNKMDMYAEYLNKLISYTCVVV</sequence>
<evidence type="ECO:0000313" key="1">
    <source>
        <dbReference type="EMBL" id="AYV82353.1"/>
    </source>
</evidence>
<accession>A0A3G5A952</accession>
<gene>
    <name evidence="1" type="ORF">Homavirus35_4</name>
</gene>
<protein>
    <submittedName>
        <fullName evidence="1">Uncharacterized protein</fullName>
    </submittedName>
</protein>
<organism evidence="1">
    <name type="scientific">Homavirus sp</name>
    <dbReference type="NCBI Taxonomy" id="2487769"/>
    <lineage>
        <taxon>Viruses</taxon>
        <taxon>Varidnaviria</taxon>
        <taxon>Bamfordvirae</taxon>
        <taxon>Nucleocytoviricota</taxon>
        <taxon>Megaviricetes</taxon>
        <taxon>Imitervirales</taxon>
        <taxon>Mimiviridae</taxon>
        <taxon>Klosneuvirinae</taxon>
    </lineage>
</organism>
<dbReference type="EMBL" id="MK072366">
    <property type="protein sequence ID" value="AYV82353.1"/>
    <property type="molecule type" value="Genomic_DNA"/>
</dbReference>